<reference evidence="2" key="1">
    <citation type="submission" date="2015-04" db="UniProtKB">
        <authorList>
            <consortium name="EnsemblPlants"/>
        </authorList>
    </citation>
    <scope>IDENTIFICATION</scope>
</reference>
<organism evidence="2">
    <name type="scientific">Oryza punctata</name>
    <name type="common">Red rice</name>
    <dbReference type="NCBI Taxonomy" id="4537"/>
    <lineage>
        <taxon>Eukaryota</taxon>
        <taxon>Viridiplantae</taxon>
        <taxon>Streptophyta</taxon>
        <taxon>Embryophyta</taxon>
        <taxon>Tracheophyta</taxon>
        <taxon>Spermatophyta</taxon>
        <taxon>Magnoliopsida</taxon>
        <taxon>Liliopsida</taxon>
        <taxon>Poales</taxon>
        <taxon>Poaceae</taxon>
        <taxon>BOP clade</taxon>
        <taxon>Oryzoideae</taxon>
        <taxon>Oryzeae</taxon>
        <taxon>Oryzinae</taxon>
        <taxon>Oryza</taxon>
    </lineage>
</organism>
<keyword evidence="3" id="KW-1185">Reference proteome</keyword>
<dbReference type="EnsemblPlants" id="OPUNC08G05420.1">
    <property type="protein sequence ID" value="OPUNC08G05420.1"/>
    <property type="gene ID" value="OPUNC08G05420"/>
</dbReference>
<dbReference type="HOGENOM" id="CLU_967682_0_0_1"/>
<dbReference type="Proteomes" id="UP000026962">
    <property type="component" value="Chromosome 8"/>
</dbReference>
<feature type="region of interest" description="Disordered" evidence="1">
    <location>
        <begin position="71"/>
        <end position="92"/>
    </location>
</feature>
<name>A0A0E0LS68_ORYPU</name>
<proteinExistence type="predicted"/>
<feature type="region of interest" description="Disordered" evidence="1">
    <location>
        <begin position="241"/>
        <end position="288"/>
    </location>
</feature>
<evidence type="ECO:0000256" key="1">
    <source>
        <dbReference type="SAM" id="MobiDB-lite"/>
    </source>
</evidence>
<accession>A0A0E0LS68</accession>
<evidence type="ECO:0000313" key="2">
    <source>
        <dbReference type="EnsemblPlants" id="OPUNC08G05420.1"/>
    </source>
</evidence>
<sequence length="288" mass="29992">MKRQSGQPIQQEQTAVCSVAHRIRASPPHCPCGVSLAAVAPTHPSRSLSSHDPGTAATLCMCLRPHRASIPRPPIPTTSPPSRSLPHGTPNSTAHLRWKRIHLVPPHVLESDGPEGHICALPPPSASSRSNYLRCLGLPLLLSPRCCQLPRALAPVGAAVVALPAARWLHTICVGTGFTGDELSKLVCGEGGGSGGDVLGSDYGDYEASGRSDSAVLGRGGSTVLGSSCGDDEGGWWAVRTAGRADPTPPPLTPRSIGDDGRTMTAGGGDRRTRTMMATTGGRGRRRR</sequence>
<evidence type="ECO:0000313" key="3">
    <source>
        <dbReference type="Proteomes" id="UP000026962"/>
    </source>
</evidence>
<reference evidence="2" key="2">
    <citation type="submission" date="2018-05" db="EMBL/GenBank/DDBJ databases">
        <title>OpunRS2 (Oryza punctata Reference Sequence Version 2).</title>
        <authorList>
            <person name="Zhang J."/>
            <person name="Kudrna D."/>
            <person name="Lee S."/>
            <person name="Talag J."/>
            <person name="Welchert J."/>
            <person name="Wing R.A."/>
        </authorList>
    </citation>
    <scope>NUCLEOTIDE SEQUENCE [LARGE SCALE GENOMIC DNA]</scope>
</reference>
<dbReference type="AlphaFoldDB" id="A0A0E0LS68"/>
<protein>
    <submittedName>
        <fullName evidence="2">Uncharacterized protein</fullName>
    </submittedName>
</protein>
<dbReference type="Gramene" id="OPUNC08G05420.1">
    <property type="protein sequence ID" value="OPUNC08G05420.1"/>
    <property type="gene ID" value="OPUNC08G05420"/>
</dbReference>